<evidence type="ECO:0000256" key="9">
    <source>
        <dbReference type="ARBA" id="ARBA00023284"/>
    </source>
</evidence>
<evidence type="ECO:0000256" key="12">
    <source>
        <dbReference type="ARBA" id="ARBA00049091"/>
    </source>
</evidence>
<keyword evidence="9" id="KW-0676">Redox-active center</keyword>
<dbReference type="GeneID" id="87810082"/>
<evidence type="ECO:0000256" key="6">
    <source>
        <dbReference type="ARBA" id="ARBA00023002"/>
    </source>
</evidence>
<feature type="compositionally biased region" description="Basic and acidic residues" evidence="14">
    <location>
        <begin position="42"/>
        <end position="67"/>
    </location>
</feature>
<dbReference type="GO" id="GO:0034599">
    <property type="term" value="P:cellular response to oxidative stress"/>
    <property type="evidence" value="ECO:0007669"/>
    <property type="project" value="UniProtKB-ARBA"/>
</dbReference>
<keyword evidence="4" id="KW-0575">Peroxidase</keyword>
<dbReference type="InterPro" id="IPR013766">
    <property type="entry name" value="Thioredoxin_domain"/>
</dbReference>
<evidence type="ECO:0000313" key="16">
    <source>
        <dbReference type="EMBL" id="WOO83381.1"/>
    </source>
</evidence>
<evidence type="ECO:0000256" key="1">
    <source>
        <dbReference type="ARBA" id="ARBA00004123"/>
    </source>
</evidence>
<proteinExistence type="inferred from homology"/>
<dbReference type="InterPro" id="IPR050924">
    <property type="entry name" value="Peroxiredoxin_BCP/PrxQ"/>
</dbReference>
<evidence type="ECO:0000256" key="8">
    <source>
        <dbReference type="ARBA" id="ARBA00023242"/>
    </source>
</evidence>
<evidence type="ECO:0000256" key="10">
    <source>
        <dbReference type="ARBA" id="ARBA00032824"/>
    </source>
</evidence>
<keyword evidence="5" id="KW-0049">Antioxidant</keyword>
<dbReference type="GO" id="GO:0008379">
    <property type="term" value="F:thioredoxin peroxidase activity"/>
    <property type="evidence" value="ECO:0007669"/>
    <property type="project" value="TreeGrafter"/>
</dbReference>
<feature type="region of interest" description="Disordered" evidence="14">
    <location>
        <begin position="1"/>
        <end position="86"/>
    </location>
</feature>
<dbReference type="SUPFAM" id="SSF52833">
    <property type="entry name" value="Thioredoxin-like"/>
    <property type="match status" value="1"/>
</dbReference>
<comment type="subunit">
    <text evidence="2">Monomer.</text>
</comment>
<dbReference type="EC" id="1.11.1.24" evidence="3"/>
<protein>
    <recommendedName>
        <fullName evidence="3">thioredoxin-dependent peroxiredoxin</fullName>
        <ecNumber evidence="3">1.11.1.24</ecNumber>
    </recommendedName>
    <alternativeName>
        <fullName evidence="13">Nuclear thiol peroxidase</fullName>
    </alternativeName>
    <alternativeName>
        <fullName evidence="10">Thioredoxin peroxidase</fullName>
    </alternativeName>
</protein>
<evidence type="ECO:0000256" key="3">
    <source>
        <dbReference type="ARBA" id="ARBA00013017"/>
    </source>
</evidence>
<evidence type="ECO:0000256" key="4">
    <source>
        <dbReference type="ARBA" id="ARBA00022559"/>
    </source>
</evidence>
<dbReference type="GO" id="GO:0005634">
    <property type="term" value="C:nucleus"/>
    <property type="evidence" value="ECO:0007669"/>
    <property type="project" value="UniProtKB-SubCell"/>
</dbReference>
<sequence>MPKAESAPATRRSTRISSKAAGPAAAQPPKETKAAVKKAPAPKKEAAAPKAKEPKEDNKADDKDAEAKPAAPVKAPSSKGAPLKLGQGLPKIKLEDNTGAEVDVSTLAAEKGVVIFLYPKADTPGCTNQACGYRDAHDEIAELGYDIYGLSKDSPSAQQKWINKKELNYKLLCDPDSQLIKKLGAFIPPKNTKRSHFVFEKGTGKLIDIALGVKAAEDPANTLKFLKNHHKA</sequence>
<dbReference type="GO" id="GO:0005737">
    <property type="term" value="C:cytoplasm"/>
    <property type="evidence" value="ECO:0007669"/>
    <property type="project" value="TreeGrafter"/>
</dbReference>
<feature type="compositionally biased region" description="Low complexity" evidence="14">
    <location>
        <begin position="20"/>
        <end position="29"/>
    </location>
</feature>
<keyword evidence="6" id="KW-0560">Oxidoreductase</keyword>
<evidence type="ECO:0000256" key="14">
    <source>
        <dbReference type="SAM" id="MobiDB-lite"/>
    </source>
</evidence>
<dbReference type="PROSITE" id="PS51352">
    <property type="entry name" value="THIOREDOXIN_2"/>
    <property type="match status" value="1"/>
</dbReference>
<evidence type="ECO:0000313" key="17">
    <source>
        <dbReference type="Proteomes" id="UP000827549"/>
    </source>
</evidence>
<dbReference type="CDD" id="cd03017">
    <property type="entry name" value="PRX_BCP"/>
    <property type="match status" value="1"/>
</dbReference>
<reference evidence="16" key="1">
    <citation type="submission" date="2023-10" db="EMBL/GenBank/DDBJ databases">
        <authorList>
            <person name="Noh H."/>
        </authorList>
    </citation>
    <scope>NUCLEOTIDE SEQUENCE</scope>
    <source>
        <strain evidence="16">DUCC4014</strain>
    </source>
</reference>
<dbReference type="FunFam" id="3.40.30.10:FF:000157">
    <property type="entry name" value="DOT5p Nuclear thiol peroxidase"/>
    <property type="match status" value="1"/>
</dbReference>
<dbReference type="PANTHER" id="PTHR42801:SF23">
    <property type="entry name" value="PEROXIREDOXIN DOT5"/>
    <property type="match status" value="1"/>
</dbReference>
<feature type="domain" description="Thioredoxin" evidence="15">
    <location>
        <begin position="83"/>
        <end position="231"/>
    </location>
</feature>
<dbReference type="InterPro" id="IPR000866">
    <property type="entry name" value="AhpC/TSA"/>
</dbReference>
<dbReference type="GO" id="GO:0045454">
    <property type="term" value="P:cell redox homeostasis"/>
    <property type="evidence" value="ECO:0007669"/>
    <property type="project" value="TreeGrafter"/>
</dbReference>
<dbReference type="Pfam" id="PF00578">
    <property type="entry name" value="AhpC-TSA"/>
    <property type="match status" value="1"/>
</dbReference>
<keyword evidence="7" id="KW-1015">Disulfide bond</keyword>
<dbReference type="PANTHER" id="PTHR42801">
    <property type="entry name" value="THIOREDOXIN-DEPENDENT PEROXIDE REDUCTASE"/>
    <property type="match status" value="1"/>
</dbReference>
<dbReference type="RefSeq" id="XP_062629407.1">
    <property type="nucleotide sequence ID" value="XM_062773423.1"/>
</dbReference>
<comment type="catalytic activity">
    <reaction evidence="12">
        <text>a hydroperoxide + [thioredoxin]-dithiol = an alcohol + [thioredoxin]-disulfide + H2O</text>
        <dbReference type="Rhea" id="RHEA:62620"/>
        <dbReference type="Rhea" id="RHEA-COMP:10698"/>
        <dbReference type="Rhea" id="RHEA-COMP:10700"/>
        <dbReference type="ChEBI" id="CHEBI:15377"/>
        <dbReference type="ChEBI" id="CHEBI:29950"/>
        <dbReference type="ChEBI" id="CHEBI:30879"/>
        <dbReference type="ChEBI" id="CHEBI:35924"/>
        <dbReference type="ChEBI" id="CHEBI:50058"/>
        <dbReference type="EC" id="1.11.1.24"/>
    </reaction>
</comment>
<evidence type="ECO:0000259" key="15">
    <source>
        <dbReference type="PROSITE" id="PS51352"/>
    </source>
</evidence>
<accession>A0AAF1BJF6</accession>
<dbReference type="AlphaFoldDB" id="A0AAF1BJF6"/>
<dbReference type="EMBL" id="CP086718">
    <property type="protein sequence ID" value="WOO83381.1"/>
    <property type="molecule type" value="Genomic_DNA"/>
</dbReference>
<organism evidence="16 17">
    <name type="scientific">Vanrija pseudolonga</name>
    <dbReference type="NCBI Taxonomy" id="143232"/>
    <lineage>
        <taxon>Eukaryota</taxon>
        <taxon>Fungi</taxon>
        <taxon>Dikarya</taxon>
        <taxon>Basidiomycota</taxon>
        <taxon>Agaricomycotina</taxon>
        <taxon>Tremellomycetes</taxon>
        <taxon>Trichosporonales</taxon>
        <taxon>Trichosporonaceae</taxon>
        <taxon>Vanrija</taxon>
    </lineage>
</organism>
<evidence type="ECO:0000256" key="7">
    <source>
        <dbReference type="ARBA" id="ARBA00023157"/>
    </source>
</evidence>
<dbReference type="Gene3D" id="3.40.30.10">
    <property type="entry name" value="Glutaredoxin"/>
    <property type="match status" value="1"/>
</dbReference>
<evidence type="ECO:0000256" key="11">
    <source>
        <dbReference type="ARBA" id="ARBA00038489"/>
    </source>
</evidence>
<evidence type="ECO:0000256" key="13">
    <source>
        <dbReference type="ARBA" id="ARBA00077538"/>
    </source>
</evidence>
<comment type="similarity">
    <text evidence="11">Belongs to the peroxiredoxin family. BCP/PrxQ subfamily.</text>
</comment>
<keyword evidence="17" id="KW-1185">Reference proteome</keyword>
<comment type="subcellular location">
    <subcellularLocation>
        <location evidence="1">Nucleus</location>
    </subcellularLocation>
</comment>
<evidence type="ECO:0000256" key="5">
    <source>
        <dbReference type="ARBA" id="ARBA00022862"/>
    </source>
</evidence>
<evidence type="ECO:0000256" key="2">
    <source>
        <dbReference type="ARBA" id="ARBA00011245"/>
    </source>
</evidence>
<keyword evidence="8" id="KW-0539">Nucleus</keyword>
<dbReference type="Proteomes" id="UP000827549">
    <property type="component" value="Chromosome 5"/>
</dbReference>
<name>A0AAF1BJF6_9TREE</name>
<dbReference type="InterPro" id="IPR036249">
    <property type="entry name" value="Thioredoxin-like_sf"/>
</dbReference>
<gene>
    <name evidence="16" type="primary">bcp1</name>
    <name evidence="16" type="ORF">LOC62_05G006907</name>
</gene>